<sequence length="137" mass="14975">MGLRVVRVDAADQGLRLAESMGTSAVVVEPRSQNALETVQQLAKHHQLSGLDAAIILPERQRAFGYGISLVKNHGRCVVVSFPKRGFTFSGMDVVFRDISIVSSLVGSNKTSNEMLEFAADHDIKPALKMYGFQDLN</sequence>
<gene>
    <name evidence="1" type="ORF">NCS57_00338900</name>
</gene>
<evidence type="ECO:0000313" key="1">
    <source>
        <dbReference type="EMBL" id="KAI8674414.1"/>
    </source>
</evidence>
<keyword evidence="2" id="KW-1185">Reference proteome</keyword>
<proteinExistence type="predicted"/>
<name>A0ACC0R2H5_9HYPO</name>
<evidence type="ECO:0000313" key="2">
    <source>
        <dbReference type="Proteomes" id="UP001065298"/>
    </source>
</evidence>
<comment type="caution">
    <text evidence="1">The sequence shown here is derived from an EMBL/GenBank/DDBJ whole genome shotgun (WGS) entry which is preliminary data.</text>
</comment>
<organism evidence="1 2">
    <name type="scientific">Fusarium keratoplasticum</name>
    <dbReference type="NCBI Taxonomy" id="1328300"/>
    <lineage>
        <taxon>Eukaryota</taxon>
        <taxon>Fungi</taxon>
        <taxon>Dikarya</taxon>
        <taxon>Ascomycota</taxon>
        <taxon>Pezizomycotina</taxon>
        <taxon>Sordariomycetes</taxon>
        <taxon>Hypocreomycetidae</taxon>
        <taxon>Hypocreales</taxon>
        <taxon>Nectriaceae</taxon>
        <taxon>Fusarium</taxon>
        <taxon>Fusarium solani species complex</taxon>
    </lineage>
</organism>
<accession>A0ACC0R2H5</accession>
<dbReference type="EMBL" id="CM046505">
    <property type="protein sequence ID" value="KAI8674414.1"/>
    <property type="molecule type" value="Genomic_DNA"/>
</dbReference>
<reference evidence="1" key="1">
    <citation type="submission" date="2022-06" db="EMBL/GenBank/DDBJ databases">
        <title>Fusarium solani species complex genomes reveal bases of compartmentalisation and animal pathogenesis.</title>
        <authorList>
            <person name="Tsai I.J."/>
        </authorList>
    </citation>
    <scope>NUCLEOTIDE SEQUENCE</scope>
    <source>
        <strain evidence="1">Fu6.1</strain>
    </source>
</reference>
<dbReference type="Proteomes" id="UP001065298">
    <property type="component" value="Chromosome 3"/>
</dbReference>
<protein>
    <submittedName>
        <fullName evidence="1">Alcohol dehydrogenase</fullName>
    </submittedName>
</protein>